<dbReference type="InterPro" id="IPR013021">
    <property type="entry name" value="Myo-inos-1-P_Synthase_GAPDH"/>
</dbReference>
<proteinExistence type="inferred from homology"/>
<dbReference type="SUPFAM" id="SSF55347">
    <property type="entry name" value="Glyceraldehyde-3-phosphate dehydrogenase-like, C-terminal domain"/>
    <property type="match status" value="1"/>
</dbReference>
<comment type="similarity">
    <text evidence="1">Belongs to the myo-inositol 1-phosphate synthase family.</text>
</comment>
<accession>A0A1C6RJ09</accession>
<dbReference type="Proteomes" id="UP000199699">
    <property type="component" value="Unassembled WGS sequence"/>
</dbReference>
<feature type="domain" description="Myo-inositol-1-phosphate synthase GAPDH-like" evidence="2">
    <location>
        <begin position="214"/>
        <end position="318"/>
    </location>
</feature>
<dbReference type="STRING" id="145857.GA0070616_1208"/>
<dbReference type="GO" id="GO:0006021">
    <property type="term" value="P:inositol biosynthetic process"/>
    <property type="evidence" value="ECO:0007669"/>
    <property type="project" value="InterPro"/>
</dbReference>
<dbReference type="Gene3D" id="3.40.50.720">
    <property type="entry name" value="NAD(P)-binding Rossmann-like Domain"/>
    <property type="match status" value="1"/>
</dbReference>
<dbReference type="PIRSF" id="PIRSF015578">
    <property type="entry name" value="Myoinos-ppht_syn"/>
    <property type="match status" value="1"/>
</dbReference>
<dbReference type="Pfam" id="PF01658">
    <property type="entry name" value="Inos-1-P_synth"/>
    <property type="match status" value="1"/>
</dbReference>
<dbReference type="PANTHER" id="PTHR11510">
    <property type="entry name" value="MYO-INOSITOL-1 PHOSPHATE SYNTHASE"/>
    <property type="match status" value="1"/>
</dbReference>
<sequence>MRTGVWLVGARGSVATTSIVGALALRSGLTDPTGCVTELPELRGPALPAFSDLVLGGHDVVATPLAKRAETLAAAGVVPGRLVDALGTELAEVERELRLAPTVGTQADRAAATIAELTAFRERHGLARVVVVNVSATEPAAGPHPAHTDPVALRAALAGAEAVLPTSSLYAYAAVEAGCPYVDFTPSTGLRLPALRALADERGLPYAGHDGKTGETLVKSVLAPMFAMRHLAVRSWSGVNLLGGGDGATLADPAANAAKVASKQRVLGEILGYVPQGGTRIDYVEELGDHKSAWDLVTFAGFLGVGMRLEFTWHGCDSALAAPLVLDLARLTAAAHAAGDSGPLEDLAFFFKDPLGEPTHALGDQWHRLCAYTRRLHEGVSGAYPR</sequence>
<evidence type="ECO:0000256" key="1">
    <source>
        <dbReference type="ARBA" id="ARBA00010813"/>
    </source>
</evidence>
<evidence type="ECO:0000313" key="4">
    <source>
        <dbReference type="Proteomes" id="UP000199699"/>
    </source>
</evidence>
<dbReference type="Gene3D" id="3.30.360.10">
    <property type="entry name" value="Dihydrodipicolinate Reductase, domain 2"/>
    <property type="match status" value="1"/>
</dbReference>
<dbReference type="AlphaFoldDB" id="A0A1C6RJ09"/>
<evidence type="ECO:0000313" key="3">
    <source>
        <dbReference type="EMBL" id="SCL17130.1"/>
    </source>
</evidence>
<dbReference type="SUPFAM" id="SSF51735">
    <property type="entry name" value="NAD(P)-binding Rossmann-fold domains"/>
    <property type="match status" value="1"/>
</dbReference>
<protein>
    <submittedName>
        <fullName evidence="3">Myo-inositol-1-phosphate synthase</fullName>
    </submittedName>
</protein>
<dbReference type="InterPro" id="IPR036291">
    <property type="entry name" value="NAD(P)-bd_dom_sf"/>
</dbReference>
<keyword evidence="4" id="KW-1185">Reference proteome</keyword>
<dbReference type="EMBL" id="FMHT01000003">
    <property type="protein sequence ID" value="SCL17130.1"/>
    <property type="molecule type" value="Genomic_DNA"/>
</dbReference>
<gene>
    <name evidence="3" type="ORF">GA0070616_1208</name>
</gene>
<name>A0A1C6RJ09_9ACTN</name>
<dbReference type="GO" id="GO:0008654">
    <property type="term" value="P:phospholipid biosynthetic process"/>
    <property type="evidence" value="ECO:0007669"/>
    <property type="project" value="InterPro"/>
</dbReference>
<dbReference type="OrthoDB" id="729130at2"/>
<organism evidence="3 4">
    <name type="scientific">Micromonospora nigra</name>
    <dbReference type="NCBI Taxonomy" id="145857"/>
    <lineage>
        <taxon>Bacteria</taxon>
        <taxon>Bacillati</taxon>
        <taxon>Actinomycetota</taxon>
        <taxon>Actinomycetes</taxon>
        <taxon>Micromonosporales</taxon>
        <taxon>Micromonosporaceae</taxon>
        <taxon>Micromonospora</taxon>
    </lineage>
</organism>
<dbReference type="Pfam" id="PF07994">
    <property type="entry name" value="NAD_binding_5"/>
    <property type="match status" value="1"/>
</dbReference>
<dbReference type="GO" id="GO:0004512">
    <property type="term" value="F:inositol-3-phosphate synthase activity"/>
    <property type="evidence" value="ECO:0007669"/>
    <property type="project" value="InterPro"/>
</dbReference>
<evidence type="ECO:0000259" key="2">
    <source>
        <dbReference type="Pfam" id="PF01658"/>
    </source>
</evidence>
<dbReference type="RefSeq" id="WP_091077501.1">
    <property type="nucleotide sequence ID" value="NZ_FMHT01000003.1"/>
</dbReference>
<reference evidence="3 4" key="1">
    <citation type="submission" date="2016-06" db="EMBL/GenBank/DDBJ databases">
        <authorList>
            <person name="Kjaerup R.B."/>
            <person name="Dalgaard T.S."/>
            <person name="Juul-Madsen H.R."/>
        </authorList>
    </citation>
    <scope>NUCLEOTIDE SEQUENCE [LARGE SCALE GENOMIC DNA]</scope>
    <source>
        <strain evidence="3 4">DSM 43818</strain>
    </source>
</reference>
<dbReference type="InterPro" id="IPR002587">
    <property type="entry name" value="Myo-inos-1-P_Synthase"/>
</dbReference>